<evidence type="ECO:0000256" key="8">
    <source>
        <dbReference type="SAM" id="Phobius"/>
    </source>
</evidence>
<keyword evidence="2" id="KW-1003">Cell membrane</keyword>
<organism evidence="11 12">
    <name type="scientific">Aquisphaera giovannonii</name>
    <dbReference type="NCBI Taxonomy" id="406548"/>
    <lineage>
        <taxon>Bacteria</taxon>
        <taxon>Pseudomonadati</taxon>
        <taxon>Planctomycetota</taxon>
        <taxon>Planctomycetia</taxon>
        <taxon>Isosphaerales</taxon>
        <taxon>Isosphaeraceae</taxon>
        <taxon>Aquisphaera</taxon>
    </lineage>
</organism>
<keyword evidence="12" id="KW-1185">Reference proteome</keyword>
<keyword evidence="3 8" id="KW-0812">Transmembrane</keyword>
<feature type="transmembrane region" description="Helical" evidence="8">
    <location>
        <begin position="234"/>
        <end position="253"/>
    </location>
</feature>
<evidence type="ECO:0000256" key="6">
    <source>
        <dbReference type="SAM" id="Coils"/>
    </source>
</evidence>
<feature type="coiled-coil region" evidence="6">
    <location>
        <begin position="857"/>
        <end position="884"/>
    </location>
</feature>
<dbReference type="InterPro" id="IPR051449">
    <property type="entry name" value="ABC-2_transporter_component"/>
</dbReference>
<dbReference type="AlphaFoldDB" id="A0A5B9W8G9"/>
<evidence type="ECO:0000256" key="2">
    <source>
        <dbReference type="ARBA" id="ARBA00022475"/>
    </source>
</evidence>
<dbReference type="Pfam" id="PF23357">
    <property type="entry name" value="DUF7088"/>
    <property type="match status" value="1"/>
</dbReference>
<feature type="domain" description="DUF7088" evidence="10">
    <location>
        <begin position="306"/>
        <end position="411"/>
    </location>
</feature>
<evidence type="ECO:0000259" key="9">
    <source>
        <dbReference type="Pfam" id="PF09822"/>
    </source>
</evidence>
<feature type="transmembrane region" description="Helical" evidence="8">
    <location>
        <begin position="126"/>
        <end position="150"/>
    </location>
</feature>
<dbReference type="OrthoDB" id="9794512at2"/>
<feature type="compositionally biased region" description="Basic and acidic residues" evidence="7">
    <location>
        <begin position="701"/>
        <end position="714"/>
    </location>
</feature>
<evidence type="ECO:0000259" key="10">
    <source>
        <dbReference type="Pfam" id="PF23357"/>
    </source>
</evidence>
<name>A0A5B9W8G9_9BACT</name>
<evidence type="ECO:0000256" key="7">
    <source>
        <dbReference type="SAM" id="MobiDB-lite"/>
    </source>
</evidence>
<feature type="transmembrane region" description="Helical" evidence="8">
    <location>
        <begin position="887"/>
        <end position="907"/>
    </location>
</feature>
<feature type="region of interest" description="Disordered" evidence="7">
    <location>
        <begin position="1"/>
        <end position="21"/>
    </location>
</feature>
<evidence type="ECO:0000256" key="5">
    <source>
        <dbReference type="ARBA" id="ARBA00023136"/>
    </source>
</evidence>
<dbReference type="InterPro" id="IPR025699">
    <property type="entry name" value="ABC2_memb-like"/>
</dbReference>
<dbReference type="RefSeq" id="WP_148596067.1">
    <property type="nucleotide sequence ID" value="NZ_CP042997.1"/>
</dbReference>
<evidence type="ECO:0000313" key="11">
    <source>
        <dbReference type="EMBL" id="QEH36375.1"/>
    </source>
</evidence>
<feature type="region of interest" description="Disordered" evidence="7">
    <location>
        <begin position="695"/>
        <end position="714"/>
    </location>
</feature>
<keyword evidence="6" id="KW-0175">Coiled coil</keyword>
<evidence type="ECO:0000256" key="3">
    <source>
        <dbReference type="ARBA" id="ARBA00022692"/>
    </source>
</evidence>
<gene>
    <name evidence="11" type="ORF">OJF2_49370</name>
</gene>
<sequence length="922" mass="101322">MTTLETQPTSKPPAARRRASAPGAFRPHVIWALFKRNLQSYFSNPAGYVFITLFVIISSCVAFWQPEFFASNLANLDQLNRYMPYVLLFFIPAITMTSWADERRQGTDELILTLPAHDLDVVLGKYLAALGIYTVALGFSLSHLVVLRFLGAPDYGAMFATYVGYWLMGAMLIAFGMVASLLSSNVTVGFILGALFCAVPVFLEWLGSPAAGSLRRLIEGWSVPAQFRDFGTGVIPLSGVFYFVSLAAAMLYLNMMLLGRRHWAGGEASSGRWVHSAIRFAAVLVSLFSLNLMIEKAGLRKDMSAEKMHTLSADSLALVRQIPEDKPVLVQAYYSPEVPRDFVQTKSDLLGLLREFEAASGGRVKLNLVPAELYSDAAREAEKRFGIEPKQILTEDQAKRSVSEVILGVAFTSGLEEVVIPFFDRGLPVEYELTRSIRVVSRTGRKKVGILSTDAKMMGGFDMRSMNSTPEWSVVGELKKQYEVSTVSPDAPVPTDLDALVVGLPYSLTQKQIDNLTAYVKAGGPALLLLDPFPAFNPQLAPEVPKMPPGGMFGGGPPPEPKGNLKPLLDLIGLDWPSTEIVWNRYNPIPQLAMLEPEIVFLGKGGGNEDAFNGKDPITSGLQQMVTIFPGLLRPKAGGAGPEFTPLLRTDESGGIVPWDDAVQQGFMGMGINPRRRHTPSGSGYTLAARLVGPAAGDSATPKEADAKKGDAAKDAKDKPATIKVIAVADMDLIGEQFFELRRQKIANLDFDNVTFVLNCVDVLAGDDSFVELRKKRLKHRTLARIEEQTRTFVEQYQKQSTLAEDAAKAKLDDAQKRFDKQVAEVKSRTDIDEREKEIQLNNLQSIAQRRLEVEKANVEDERLEKVREAKADSEQKTRAIENQVRFMAAAIPPLPPLILGLIVFGVRLGRENRGAVPTRLA</sequence>
<dbReference type="Pfam" id="PF13346">
    <property type="entry name" value="ABC2_membrane_5"/>
    <property type="match status" value="1"/>
</dbReference>
<evidence type="ECO:0000256" key="4">
    <source>
        <dbReference type="ARBA" id="ARBA00022989"/>
    </source>
</evidence>
<feature type="transmembrane region" description="Helical" evidence="8">
    <location>
        <begin position="188"/>
        <end position="206"/>
    </location>
</feature>
<dbReference type="InterPro" id="IPR019196">
    <property type="entry name" value="ABC_transp_unknown"/>
</dbReference>
<feature type="transmembrane region" description="Helical" evidence="8">
    <location>
        <begin position="273"/>
        <end position="294"/>
    </location>
</feature>
<feature type="transmembrane region" description="Helical" evidence="8">
    <location>
        <begin position="162"/>
        <end position="182"/>
    </location>
</feature>
<comment type="subcellular location">
    <subcellularLocation>
        <location evidence="1">Cell membrane</location>
        <topology evidence="1">Multi-pass membrane protein</topology>
    </subcellularLocation>
</comment>
<dbReference type="Pfam" id="PF09822">
    <property type="entry name" value="ABC_transp_aux"/>
    <property type="match status" value="1"/>
</dbReference>
<accession>A0A5B9W8G9</accession>
<feature type="transmembrane region" description="Helical" evidence="8">
    <location>
        <begin position="46"/>
        <end position="70"/>
    </location>
</feature>
<keyword evidence="4 8" id="KW-1133">Transmembrane helix</keyword>
<evidence type="ECO:0000313" key="12">
    <source>
        <dbReference type="Proteomes" id="UP000324233"/>
    </source>
</evidence>
<protein>
    <submittedName>
        <fullName evidence="11">ABC-type uncharacterized transport system</fullName>
    </submittedName>
</protein>
<feature type="domain" description="ABC-type uncharacterised transport system" evidence="9">
    <location>
        <begin position="445"/>
        <end position="760"/>
    </location>
</feature>
<dbReference type="EMBL" id="CP042997">
    <property type="protein sequence ID" value="QEH36375.1"/>
    <property type="molecule type" value="Genomic_DNA"/>
</dbReference>
<keyword evidence="5 8" id="KW-0472">Membrane</keyword>
<dbReference type="PANTHER" id="PTHR30294">
    <property type="entry name" value="MEMBRANE COMPONENT OF ABC TRANSPORTER YHHJ-RELATED"/>
    <property type="match status" value="1"/>
</dbReference>
<evidence type="ECO:0000256" key="1">
    <source>
        <dbReference type="ARBA" id="ARBA00004651"/>
    </source>
</evidence>
<dbReference type="KEGG" id="agv:OJF2_49370"/>
<dbReference type="GO" id="GO:0005886">
    <property type="term" value="C:plasma membrane"/>
    <property type="evidence" value="ECO:0007669"/>
    <property type="project" value="UniProtKB-SubCell"/>
</dbReference>
<proteinExistence type="predicted"/>
<feature type="transmembrane region" description="Helical" evidence="8">
    <location>
        <begin position="82"/>
        <end position="100"/>
    </location>
</feature>
<reference evidence="11 12" key="1">
    <citation type="submission" date="2019-08" db="EMBL/GenBank/DDBJ databases">
        <title>Deep-cultivation of Planctomycetes and their phenomic and genomic characterization uncovers novel biology.</title>
        <authorList>
            <person name="Wiegand S."/>
            <person name="Jogler M."/>
            <person name="Boedeker C."/>
            <person name="Pinto D."/>
            <person name="Vollmers J."/>
            <person name="Rivas-Marin E."/>
            <person name="Kohn T."/>
            <person name="Peeters S.H."/>
            <person name="Heuer A."/>
            <person name="Rast P."/>
            <person name="Oberbeckmann S."/>
            <person name="Bunk B."/>
            <person name="Jeske O."/>
            <person name="Meyerdierks A."/>
            <person name="Storesund J.E."/>
            <person name="Kallscheuer N."/>
            <person name="Luecker S."/>
            <person name="Lage O.M."/>
            <person name="Pohl T."/>
            <person name="Merkel B.J."/>
            <person name="Hornburger P."/>
            <person name="Mueller R.-W."/>
            <person name="Bruemmer F."/>
            <person name="Labrenz M."/>
            <person name="Spormann A.M."/>
            <person name="Op den Camp H."/>
            <person name="Overmann J."/>
            <person name="Amann R."/>
            <person name="Jetten M.S.M."/>
            <person name="Mascher T."/>
            <person name="Medema M.H."/>
            <person name="Devos D.P."/>
            <person name="Kaster A.-K."/>
            <person name="Ovreas L."/>
            <person name="Rohde M."/>
            <person name="Galperin M.Y."/>
            <person name="Jogler C."/>
        </authorList>
    </citation>
    <scope>NUCLEOTIDE SEQUENCE [LARGE SCALE GENOMIC DNA]</scope>
    <source>
        <strain evidence="11 12">OJF2</strain>
    </source>
</reference>
<dbReference type="Proteomes" id="UP000324233">
    <property type="component" value="Chromosome"/>
</dbReference>
<dbReference type="InterPro" id="IPR055396">
    <property type="entry name" value="DUF7088"/>
</dbReference>
<dbReference type="PANTHER" id="PTHR30294:SF29">
    <property type="entry name" value="MULTIDRUG ABC TRANSPORTER PERMEASE YBHS-RELATED"/>
    <property type="match status" value="1"/>
</dbReference>